<dbReference type="EMBL" id="RJUF01000005">
    <property type="protein sequence ID" value="MCP9762101.1"/>
    <property type="molecule type" value="Genomic_DNA"/>
</dbReference>
<dbReference type="AlphaFoldDB" id="A0AAE3H110"/>
<keyword evidence="1" id="KW-0812">Transmembrane</keyword>
<keyword evidence="1" id="KW-0472">Membrane</keyword>
<protein>
    <submittedName>
        <fullName evidence="2">Uncharacterized protein</fullName>
    </submittedName>
</protein>
<keyword evidence="1" id="KW-1133">Transmembrane helix</keyword>
<evidence type="ECO:0000313" key="2">
    <source>
        <dbReference type="EMBL" id="MCP9762101.1"/>
    </source>
</evidence>
<organism evidence="2 3">
    <name type="scientific">Lacihabitans soyangensis</name>
    <dbReference type="NCBI Taxonomy" id="869394"/>
    <lineage>
        <taxon>Bacteria</taxon>
        <taxon>Pseudomonadati</taxon>
        <taxon>Bacteroidota</taxon>
        <taxon>Cytophagia</taxon>
        <taxon>Cytophagales</taxon>
        <taxon>Leadbetterellaceae</taxon>
        <taxon>Lacihabitans</taxon>
    </lineage>
</organism>
<dbReference type="Pfam" id="PF22285">
    <property type="entry name" value="DUF6962"/>
    <property type="match status" value="1"/>
</dbReference>
<feature type="transmembrane region" description="Helical" evidence="1">
    <location>
        <begin position="78"/>
        <end position="102"/>
    </location>
</feature>
<name>A0AAE3H110_9BACT</name>
<feature type="transmembrane region" description="Helical" evidence="1">
    <location>
        <begin position="114"/>
        <end position="134"/>
    </location>
</feature>
<evidence type="ECO:0000256" key="1">
    <source>
        <dbReference type="SAM" id="Phobius"/>
    </source>
</evidence>
<reference evidence="2 3" key="1">
    <citation type="submission" date="2018-11" db="EMBL/GenBank/DDBJ databases">
        <title>Novel bacteria species description.</title>
        <authorList>
            <person name="Han J.-H."/>
        </authorList>
    </citation>
    <scope>NUCLEOTIDE SEQUENCE [LARGE SCALE GENOMIC DNA]</scope>
    <source>
        <strain evidence="2 3">KCTC23259</strain>
    </source>
</reference>
<proteinExistence type="predicted"/>
<sequence length="223" mass="25926">MNIIINFIEQLRTVLSEPVTSLTDLLLSISCFYFFFSIQKLNDNCSSQSHWLKFYLFLGFSTLLGALSHGIFERHNNAFYNSVWLVMQVTAGFSTFFAQAAAFGELKNENVRKWMLGLSIFQMLIFLPSVFYFFDFRVVAVNSLIAMTQMVVVFFPLKLENWVHRTYISFGFIISFLTIYVHAQKLSFSKWFNHNDISHVIMYVSILLIFRGIKYQSKSQAVG</sequence>
<feature type="transmembrane region" description="Helical" evidence="1">
    <location>
        <begin position="195"/>
        <end position="213"/>
    </location>
</feature>
<keyword evidence="3" id="KW-1185">Reference proteome</keyword>
<dbReference type="RefSeq" id="WP_255035853.1">
    <property type="nucleotide sequence ID" value="NZ_RJUF01000005.1"/>
</dbReference>
<evidence type="ECO:0000313" key="3">
    <source>
        <dbReference type="Proteomes" id="UP001204144"/>
    </source>
</evidence>
<gene>
    <name evidence="2" type="ORF">EGI31_03980</name>
</gene>
<feature type="transmembrane region" description="Helical" evidence="1">
    <location>
        <begin position="166"/>
        <end position="183"/>
    </location>
</feature>
<dbReference type="Proteomes" id="UP001204144">
    <property type="component" value="Unassembled WGS sequence"/>
</dbReference>
<accession>A0AAE3H110</accession>
<dbReference type="InterPro" id="IPR054235">
    <property type="entry name" value="DUF6962"/>
</dbReference>
<feature type="transmembrane region" description="Helical" evidence="1">
    <location>
        <begin position="54"/>
        <end position="72"/>
    </location>
</feature>
<comment type="caution">
    <text evidence="2">The sequence shown here is derived from an EMBL/GenBank/DDBJ whole genome shotgun (WGS) entry which is preliminary data.</text>
</comment>